<evidence type="ECO:0000313" key="1">
    <source>
        <dbReference type="EMBL" id="KAG6658094.1"/>
    </source>
</evidence>
<name>A0A8T1QVD0_CARIL</name>
<accession>A0A8T1QVD0</accession>
<organism evidence="1 2">
    <name type="scientific">Carya illinoinensis</name>
    <name type="common">Pecan</name>
    <dbReference type="NCBI Taxonomy" id="32201"/>
    <lineage>
        <taxon>Eukaryota</taxon>
        <taxon>Viridiplantae</taxon>
        <taxon>Streptophyta</taxon>
        <taxon>Embryophyta</taxon>
        <taxon>Tracheophyta</taxon>
        <taxon>Spermatophyta</taxon>
        <taxon>Magnoliopsida</taxon>
        <taxon>eudicotyledons</taxon>
        <taxon>Gunneridae</taxon>
        <taxon>Pentapetalae</taxon>
        <taxon>rosids</taxon>
        <taxon>fabids</taxon>
        <taxon>Fagales</taxon>
        <taxon>Juglandaceae</taxon>
        <taxon>Carya</taxon>
    </lineage>
</organism>
<protein>
    <submittedName>
        <fullName evidence="1">Uncharacterized protein</fullName>
    </submittedName>
</protein>
<sequence>MANSGYKPKTMRLKGLKNKSLYFNELLKRLT</sequence>
<proteinExistence type="predicted"/>
<dbReference type="AlphaFoldDB" id="A0A8T1QVD0"/>
<reference evidence="1" key="1">
    <citation type="submission" date="2020-12" db="EMBL/GenBank/DDBJ databases">
        <title>WGS assembly of Carya illinoinensis cv. Pawnee.</title>
        <authorList>
            <person name="Platts A."/>
            <person name="Shu S."/>
            <person name="Wright S."/>
            <person name="Barry K."/>
            <person name="Edger P."/>
            <person name="Pires J.C."/>
            <person name="Schmutz J."/>
        </authorList>
    </citation>
    <scope>NUCLEOTIDE SEQUENCE</scope>
    <source>
        <tissue evidence="1">Leaf</tissue>
    </source>
</reference>
<comment type="caution">
    <text evidence="1">The sequence shown here is derived from an EMBL/GenBank/DDBJ whole genome shotgun (WGS) entry which is preliminary data.</text>
</comment>
<dbReference type="EMBL" id="CM031812">
    <property type="protein sequence ID" value="KAG6658094.1"/>
    <property type="molecule type" value="Genomic_DNA"/>
</dbReference>
<keyword evidence="2" id="KW-1185">Reference proteome</keyword>
<dbReference type="Proteomes" id="UP000811609">
    <property type="component" value="Chromosome 4"/>
</dbReference>
<gene>
    <name evidence="1" type="ORF">CIPAW_04G136500</name>
</gene>
<evidence type="ECO:0000313" key="2">
    <source>
        <dbReference type="Proteomes" id="UP000811609"/>
    </source>
</evidence>